<reference evidence="1" key="1">
    <citation type="submission" date="2019-07" db="EMBL/GenBank/DDBJ databases">
        <title>Genomic Encyclopedia of Type Strains, Phase IV (KMG-IV): sequencing the most valuable type-strain genomes for metagenomic binning, comparative biology and taxonomic classification.</title>
        <authorList>
            <person name="Goeker M."/>
        </authorList>
    </citation>
    <scope>NUCLEOTIDE SEQUENCE</scope>
    <source>
        <strain evidence="1">DSM 44596</strain>
    </source>
</reference>
<dbReference type="SUPFAM" id="SSF46955">
    <property type="entry name" value="Putative DNA-binding domain"/>
    <property type="match status" value="1"/>
</dbReference>
<name>A0A652YY88_NOCGL</name>
<accession>A0A652YY88</accession>
<comment type="caution">
    <text evidence="1">The sequence shown here is derived from an EMBL/GenBank/DDBJ whole genome shotgun (WGS) entry which is preliminary data.</text>
</comment>
<dbReference type="EMBL" id="VNIQ01000001">
    <property type="protein sequence ID" value="TYQ08663.1"/>
    <property type="molecule type" value="Genomic_DNA"/>
</dbReference>
<dbReference type="InterPro" id="IPR009061">
    <property type="entry name" value="DNA-bd_dom_put_sf"/>
</dbReference>
<gene>
    <name evidence="1" type="ORF">FNL38_1011038</name>
</gene>
<evidence type="ECO:0000313" key="1">
    <source>
        <dbReference type="EMBL" id="TYQ08663.1"/>
    </source>
</evidence>
<proteinExistence type="predicted"/>
<evidence type="ECO:0008006" key="2">
    <source>
        <dbReference type="Google" id="ProtNLM"/>
    </source>
</evidence>
<protein>
    <recommendedName>
        <fullName evidence="2">Helix-turn-helix protein</fullName>
    </recommendedName>
</protein>
<dbReference type="AlphaFoldDB" id="A0A652YY88"/>
<sequence length="82" mass="9037">MTSSQSTGAVSIELITDVEKYLTTKQVSEKINVPAATLRYWRHCNSGPESQTLGPKRVVYKLSKLNEWLAAQENNSVRGGVA</sequence>
<organism evidence="1">
    <name type="scientific">Nocardia globerula</name>
    <dbReference type="NCBI Taxonomy" id="1818"/>
    <lineage>
        <taxon>Bacteria</taxon>
        <taxon>Bacillati</taxon>
        <taxon>Actinomycetota</taxon>
        <taxon>Actinomycetes</taxon>
        <taxon>Mycobacteriales</taxon>
        <taxon>Nocardiaceae</taxon>
        <taxon>Nocardia</taxon>
    </lineage>
</organism>